<dbReference type="InterPro" id="IPR029021">
    <property type="entry name" value="Prot-tyrosine_phosphatase-like"/>
</dbReference>
<accession>A0A210QC63</accession>
<keyword evidence="6" id="KW-0812">Transmembrane</keyword>
<feature type="chain" id="PRO_5012600508" description="protein-tyrosine-phosphatase" evidence="7">
    <location>
        <begin position="24"/>
        <end position="1148"/>
    </location>
</feature>
<dbReference type="SMART" id="SM00194">
    <property type="entry name" value="PTPc"/>
    <property type="match status" value="2"/>
</dbReference>
<dbReference type="InterPro" id="IPR000742">
    <property type="entry name" value="EGF"/>
</dbReference>
<organism evidence="10 11">
    <name type="scientific">Mizuhopecten yessoensis</name>
    <name type="common">Japanese scallop</name>
    <name type="synonym">Patinopecten yessoensis</name>
    <dbReference type="NCBI Taxonomy" id="6573"/>
    <lineage>
        <taxon>Eukaryota</taxon>
        <taxon>Metazoa</taxon>
        <taxon>Spiralia</taxon>
        <taxon>Lophotrochozoa</taxon>
        <taxon>Mollusca</taxon>
        <taxon>Bivalvia</taxon>
        <taxon>Autobranchia</taxon>
        <taxon>Pteriomorphia</taxon>
        <taxon>Pectinida</taxon>
        <taxon>Pectinoidea</taxon>
        <taxon>Pectinidae</taxon>
        <taxon>Mizuhopecten</taxon>
    </lineage>
</organism>
<keyword evidence="10" id="KW-0675">Receptor</keyword>
<dbReference type="InterPro" id="IPR000421">
    <property type="entry name" value="FA58C"/>
</dbReference>
<protein>
    <recommendedName>
        <fullName evidence="1">protein-tyrosine-phosphatase</fullName>
        <ecNumber evidence="1">3.1.3.48</ecNumber>
    </recommendedName>
</protein>
<dbReference type="GO" id="GO:0004725">
    <property type="term" value="F:protein tyrosine phosphatase activity"/>
    <property type="evidence" value="ECO:0007669"/>
    <property type="project" value="UniProtKB-EC"/>
</dbReference>
<feature type="signal peptide" evidence="7">
    <location>
        <begin position="1"/>
        <end position="23"/>
    </location>
</feature>
<dbReference type="InterPro" id="IPR000242">
    <property type="entry name" value="PTP_cat"/>
</dbReference>
<dbReference type="SUPFAM" id="SSF57184">
    <property type="entry name" value="Growth factor receptor domain"/>
    <property type="match status" value="2"/>
</dbReference>
<dbReference type="Gene3D" id="3.90.190.10">
    <property type="entry name" value="Protein tyrosine phosphatase superfamily"/>
    <property type="match status" value="2"/>
</dbReference>
<feature type="region of interest" description="Disordered" evidence="5">
    <location>
        <begin position="502"/>
        <end position="547"/>
    </location>
</feature>
<dbReference type="PANTHER" id="PTHR19134">
    <property type="entry name" value="RECEPTOR-TYPE TYROSINE-PROTEIN PHOSPHATASE"/>
    <property type="match status" value="1"/>
</dbReference>
<dbReference type="SMART" id="SM00404">
    <property type="entry name" value="PTPc_motif"/>
    <property type="match status" value="2"/>
</dbReference>
<dbReference type="FunFam" id="3.90.190.10:FF:000102">
    <property type="entry name" value="Receptor-type tyrosine-protein phosphatase"/>
    <property type="match status" value="2"/>
</dbReference>
<dbReference type="SMART" id="SM00181">
    <property type="entry name" value="EGF"/>
    <property type="match status" value="8"/>
</dbReference>
<evidence type="ECO:0000256" key="3">
    <source>
        <dbReference type="ARBA" id="ARBA00022912"/>
    </source>
</evidence>
<keyword evidence="6" id="KW-1133">Transmembrane helix</keyword>
<dbReference type="EMBL" id="NEDP02004198">
    <property type="protein sequence ID" value="OWF46319.1"/>
    <property type="molecule type" value="Genomic_DNA"/>
</dbReference>
<dbReference type="PANTHER" id="PTHR19134:SF449">
    <property type="entry name" value="TYROSINE-PROTEIN PHOSPHATASE 1"/>
    <property type="match status" value="1"/>
</dbReference>
<evidence type="ECO:0000313" key="11">
    <source>
        <dbReference type="Proteomes" id="UP000242188"/>
    </source>
</evidence>
<evidence type="ECO:0000259" key="9">
    <source>
        <dbReference type="PROSITE" id="PS50056"/>
    </source>
</evidence>
<dbReference type="OrthoDB" id="6129159at2759"/>
<evidence type="ECO:0000256" key="2">
    <source>
        <dbReference type="ARBA" id="ARBA00022801"/>
    </source>
</evidence>
<dbReference type="Proteomes" id="UP000242188">
    <property type="component" value="Unassembled WGS sequence"/>
</dbReference>
<sequence>MGVCSIWLLMVLCLLSTLKIVTASVNTCRYPNVKITTQSSNHSDNYPSRKAVDGCTKQTFDEPYCCSHTAPGLQQAWWQVDLEGPIVMEYVRIYYRNETEEQKKRFGGYQIYQSNTSDWRVGHRCRIDRTSTSKELSFTQKIRCPGIAQFLTIYSDRRSPDRSWYSKKAILELCEVEVYGCPLGKYGKGTCESDCAAGCANSLCDPVTGECKYCADGYYKDGSLCIECPSNCNDDVCDVESGVCSACTPGYYGRHCYQTCLFNCKDNRCIQSNGKCKDCENEFFGSSCDECSSGCTDRVCDKISGNCSPCKPGYFGDTCNTSCPSNCKGDICNQNSGLCTACKPGYFGDTCNTSCPSNCKGDICNQTSGLCTACEPGFFGHNCNMSCFGHCNNDECQQNNGTCIACMNGYFGLDCEEECGQCSDVSCSRSDGLCLCSNMTHGTCGCKNGWGGTHCTTKNEISISDDQTETHAGVGVGIAVGVVIAIGLVIAIVVIRRRKRLPKHKDNQRESSSSSNSSKTMGNVESLPIPLGTPNQQRNNGDTRSEDRQVYVNVHNIDPKTDNDVVYNNIDVTGVPIHELRSIIDSKLENKASAFQVEFQTFPWGAERPHEAGKKTSNKPKNRFKTTFPYDHSRIVLDTNGKDIDTSYINANYIDGFENEKEYIASQGPKPNTLDDFWRMVWQVNSGKIVMLTNLVEGRNVKCHKYWPDEGESLVTQTFELKLDRERTYAFYVIRDISITLKKTKEERQVHQFHFTTWPDHGTPDTYELVLFDRRVTSYNTPLTGQMIVHCSAGIGRTGTYIGLDALLSHGKKTGKVDIPRYIRTMRTGRMNMIQTYEQYIALHELLVEGFNLQESLIFRVNFPAVLETMCPTNAPANQTRTHREFKVLKTLTPNYSLSCFKAALLAENMEKNRDKAILAADKYRPFLQSQLPNMTDYINAVMIQSHTSMSGYLMTQFPLVDTIDDFWTMVFDYSCENIVVLGKPPEKEAWLREEGGGFAAGNSISVKKLQDRSPNTELAIVDYQVEREISGSETIRIFSMSKWSSNSLLPPSDSSLLQLLEQLDSRRRSDNTRPVVVMCRDGCTQSGLFCCISNIRDQMKMDEEVDIFQITRQLKKRRPEALENVEQYQYCYNILGLYLDSTDVYVN</sequence>
<reference evidence="10 11" key="1">
    <citation type="journal article" date="2017" name="Nat. Ecol. Evol.">
        <title>Scallop genome provides insights into evolution of bilaterian karyotype and development.</title>
        <authorList>
            <person name="Wang S."/>
            <person name="Zhang J."/>
            <person name="Jiao W."/>
            <person name="Li J."/>
            <person name="Xun X."/>
            <person name="Sun Y."/>
            <person name="Guo X."/>
            <person name="Huan P."/>
            <person name="Dong B."/>
            <person name="Zhang L."/>
            <person name="Hu X."/>
            <person name="Sun X."/>
            <person name="Wang J."/>
            <person name="Zhao C."/>
            <person name="Wang Y."/>
            <person name="Wang D."/>
            <person name="Huang X."/>
            <person name="Wang R."/>
            <person name="Lv J."/>
            <person name="Li Y."/>
            <person name="Zhang Z."/>
            <person name="Liu B."/>
            <person name="Lu W."/>
            <person name="Hui Y."/>
            <person name="Liang J."/>
            <person name="Zhou Z."/>
            <person name="Hou R."/>
            <person name="Li X."/>
            <person name="Liu Y."/>
            <person name="Li H."/>
            <person name="Ning X."/>
            <person name="Lin Y."/>
            <person name="Zhao L."/>
            <person name="Xing Q."/>
            <person name="Dou J."/>
            <person name="Li Y."/>
            <person name="Mao J."/>
            <person name="Guo H."/>
            <person name="Dou H."/>
            <person name="Li T."/>
            <person name="Mu C."/>
            <person name="Jiang W."/>
            <person name="Fu Q."/>
            <person name="Fu X."/>
            <person name="Miao Y."/>
            <person name="Liu J."/>
            <person name="Yu Q."/>
            <person name="Li R."/>
            <person name="Liao H."/>
            <person name="Li X."/>
            <person name="Kong Y."/>
            <person name="Jiang Z."/>
            <person name="Chourrout D."/>
            <person name="Li R."/>
            <person name="Bao Z."/>
        </authorList>
    </citation>
    <scope>NUCLEOTIDE SEQUENCE [LARGE SCALE GENOMIC DNA]</scope>
    <source>
        <strain evidence="10 11">PY_sf001</strain>
    </source>
</reference>
<dbReference type="PROSITE" id="PS00383">
    <property type="entry name" value="TYR_PHOSPHATASE_1"/>
    <property type="match status" value="1"/>
</dbReference>
<dbReference type="InterPro" id="IPR008979">
    <property type="entry name" value="Galactose-bd-like_sf"/>
</dbReference>
<evidence type="ECO:0000256" key="5">
    <source>
        <dbReference type="SAM" id="MobiDB-lite"/>
    </source>
</evidence>
<evidence type="ECO:0000313" key="10">
    <source>
        <dbReference type="EMBL" id="OWF46319.1"/>
    </source>
</evidence>
<gene>
    <name evidence="10" type="ORF">KP79_PYT08478</name>
</gene>
<comment type="catalytic activity">
    <reaction evidence="4">
        <text>O-phospho-L-tyrosyl-[protein] + H2O = L-tyrosyl-[protein] + phosphate</text>
        <dbReference type="Rhea" id="RHEA:10684"/>
        <dbReference type="Rhea" id="RHEA-COMP:10136"/>
        <dbReference type="Rhea" id="RHEA-COMP:20101"/>
        <dbReference type="ChEBI" id="CHEBI:15377"/>
        <dbReference type="ChEBI" id="CHEBI:43474"/>
        <dbReference type="ChEBI" id="CHEBI:46858"/>
        <dbReference type="ChEBI" id="CHEBI:61978"/>
        <dbReference type="EC" id="3.1.3.48"/>
    </reaction>
</comment>
<dbReference type="Pfam" id="PF00102">
    <property type="entry name" value="Y_phosphatase"/>
    <property type="match status" value="2"/>
</dbReference>
<dbReference type="PRINTS" id="PR00700">
    <property type="entry name" value="PRTYPHPHTASE"/>
</dbReference>
<keyword evidence="11" id="KW-1185">Reference proteome</keyword>
<dbReference type="InterPro" id="IPR009030">
    <property type="entry name" value="Growth_fac_rcpt_cys_sf"/>
</dbReference>
<dbReference type="CDD" id="cd00047">
    <property type="entry name" value="PTPc"/>
    <property type="match status" value="2"/>
</dbReference>
<evidence type="ECO:0000259" key="8">
    <source>
        <dbReference type="PROSITE" id="PS50055"/>
    </source>
</evidence>
<dbReference type="PROSITE" id="PS50056">
    <property type="entry name" value="TYR_PHOSPHATASE_2"/>
    <property type="match status" value="2"/>
</dbReference>
<dbReference type="EC" id="3.1.3.48" evidence="1"/>
<dbReference type="Pfam" id="PF00754">
    <property type="entry name" value="F5_F8_type_C"/>
    <property type="match status" value="1"/>
</dbReference>
<feature type="domain" description="Tyrosine-protein phosphatase" evidence="8">
    <location>
        <begin position="882"/>
        <end position="1139"/>
    </location>
</feature>
<feature type="domain" description="Tyrosine specific protein phosphatases" evidence="9">
    <location>
        <begin position="1055"/>
        <end position="1130"/>
    </location>
</feature>
<proteinExistence type="predicted"/>
<evidence type="ECO:0000256" key="1">
    <source>
        <dbReference type="ARBA" id="ARBA00013064"/>
    </source>
</evidence>
<dbReference type="InterPro" id="IPR050348">
    <property type="entry name" value="Protein-Tyr_Phosphatase"/>
</dbReference>
<dbReference type="InterPro" id="IPR000387">
    <property type="entry name" value="Tyr_Pase_dom"/>
</dbReference>
<feature type="domain" description="Tyrosine specific protein phosphatases" evidence="9">
    <location>
        <begin position="764"/>
        <end position="841"/>
    </location>
</feature>
<comment type="caution">
    <text evidence="10">The sequence shown here is derived from an EMBL/GenBank/DDBJ whole genome shotgun (WGS) entry which is preliminary data.</text>
</comment>
<evidence type="ECO:0000256" key="7">
    <source>
        <dbReference type="SAM" id="SignalP"/>
    </source>
</evidence>
<keyword evidence="7" id="KW-0732">Signal</keyword>
<dbReference type="Gene3D" id="2.170.300.10">
    <property type="entry name" value="Tie2 ligand-binding domain superfamily"/>
    <property type="match status" value="1"/>
</dbReference>
<dbReference type="InterPro" id="IPR016130">
    <property type="entry name" value="Tyr_Pase_AS"/>
</dbReference>
<keyword evidence="6" id="KW-0472">Membrane</keyword>
<feature type="transmembrane region" description="Helical" evidence="6">
    <location>
        <begin position="472"/>
        <end position="495"/>
    </location>
</feature>
<evidence type="ECO:0000256" key="6">
    <source>
        <dbReference type="SAM" id="Phobius"/>
    </source>
</evidence>
<dbReference type="SUPFAM" id="SSF52799">
    <property type="entry name" value="(Phosphotyrosine protein) phosphatases II"/>
    <property type="match status" value="2"/>
</dbReference>
<dbReference type="AlphaFoldDB" id="A0A210QC63"/>
<feature type="domain" description="Tyrosine-protein phosphatase" evidence="8">
    <location>
        <begin position="595"/>
        <end position="850"/>
    </location>
</feature>
<dbReference type="STRING" id="6573.A0A210QC63"/>
<name>A0A210QC63_MIZYE</name>
<dbReference type="PROSITE" id="PS50055">
    <property type="entry name" value="TYR_PHOSPHATASE_PTP"/>
    <property type="match status" value="2"/>
</dbReference>
<keyword evidence="2" id="KW-0378">Hydrolase</keyword>
<dbReference type="Gene3D" id="2.60.120.260">
    <property type="entry name" value="Galactose-binding domain-like"/>
    <property type="match status" value="1"/>
</dbReference>
<dbReference type="SUPFAM" id="SSF49785">
    <property type="entry name" value="Galactose-binding domain-like"/>
    <property type="match status" value="1"/>
</dbReference>
<evidence type="ECO:0000256" key="4">
    <source>
        <dbReference type="ARBA" id="ARBA00051722"/>
    </source>
</evidence>
<keyword evidence="3" id="KW-0904">Protein phosphatase</keyword>
<dbReference type="InterPro" id="IPR003595">
    <property type="entry name" value="Tyr_Pase_cat"/>
</dbReference>